<reference evidence="2 3" key="1">
    <citation type="journal article" date="2019" name="Nat. Med.">
        <title>A library of human gut bacterial isolates paired with longitudinal multiomics data enables mechanistic microbiome research.</title>
        <authorList>
            <person name="Poyet M."/>
            <person name="Groussin M."/>
            <person name="Gibbons S.M."/>
            <person name="Avila-Pacheco J."/>
            <person name="Jiang X."/>
            <person name="Kearney S.M."/>
            <person name="Perrotta A.R."/>
            <person name="Berdy B."/>
            <person name="Zhao S."/>
            <person name="Lieberman T.D."/>
            <person name="Swanson P.K."/>
            <person name="Smith M."/>
            <person name="Roesemann S."/>
            <person name="Alexander J.E."/>
            <person name="Rich S.A."/>
            <person name="Livny J."/>
            <person name="Vlamakis H."/>
            <person name="Clish C."/>
            <person name="Bullock K."/>
            <person name="Deik A."/>
            <person name="Scott J."/>
            <person name="Pierce K.A."/>
            <person name="Xavier R.J."/>
            <person name="Alm E.J."/>
        </authorList>
    </citation>
    <scope>NUCLEOTIDE SEQUENCE [LARGE SCALE GENOMIC DNA]</scope>
    <source>
        <strain evidence="2 3">BIOML-A1</strain>
    </source>
</reference>
<accession>A0ABQ6SBE0</accession>
<keyword evidence="3" id="KW-1185">Reference proteome</keyword>
<protein>
    <submittedName>
        <fullName evidence="2">Uncharacterized protein</fullName>
    </submittedName>
</protein>
<keyword evidence="1" id="KW-1133">Transmembrane helix</keyword>
<keyword evidence="1" id="KW-0812">Transmembrane</keyword>
<sequence>MVDVPLCSVVVGHSFSRIGKCFQSYWEVRSVVLGNPVSIYTKKVRDLSENVQSVRKRTLFFFAFMLVFSGLRFWHEFRKYQGGKRWLSVSATERGGGATAGEDINR</sequence>
<evidence type="ECO:0000313" key="2">
    <source>
        <dbReference type="EMBL" id="KAA5272483.1"/>
    </source>
</evidence>
<gene>
    <name evidence="2" type="ORF">F2Z23_13705</name>
</gene>
<name>A0ABQ6SBE0_9BACE</name>
<keyword evidence="1" id="KW-0472">Membrane</keyword>
<dbReference type="EMBL" id="VVZX01000020">
    <property type="protein sequence ID" value="KAA5272483.1"/>
    <property type="molecule type" value="Genomic_DNA"/>
</dbReference>
<dbReference type="RefSeq" id="WP_118308847.1">
    <property type="nucleotide sequence ID" value="NZ_CP072227.1"/>
</dbReference>
<organism evidence="2 3">
    <name type="scientific">Bacteroides eggerthii</name>
    <dbReference type="NCBI Taxonomy" id="28111"/>
    <lineage>
        <taxon>Bacteria</taxon>
        <taxon>Pseudomonadati</taxon>
        <taxon>Bacteroidota</taxon>
        <taxon>Bacteroidia</taxon>
        <taxon>Bacteroidales</taxon>
        <taxon>Bacteroidaceae</taxon>
        <taxon>Bacteroides</taxon>
    </lineage>
</organism>
<evidence type="ECO:0000313" key="3">
    <source>
        <dbReference type="Proteomes" id="UP000335496"/>
    </source>
</evidence>
<feature type="transmembrane region" description="Helical" evidence="1">
    <location>
        <begin position="58"/>
        <end position="75"/>
    </location>
</feature>
<proteinExistence type="predicted"/>
<dbReference type="Proteomes" id="UP000335496">
    <property type="component" value="Unassembled WGS sequence"/>
</dbReference>
<comment type="caution">
    <text evidence="2">The sequence shown here is derived from an EMBL/GenBank/DDBJ whole genome shotgun (WGS) entry which is preliminary data.</text>
</comment>
<evidence type="ECO:0000256" key="1">
    <source>
        <dbReference type="SAM" id="Phobius"/>
    </source>
</evidence>